<keyword evidence="3" id="KW-1185">Reference proteome</keyword>
<accession>A0A8J4WU00</accession>
<protein>
    <submittedName>
        <fullName evidence="2">Uncharacterized protein</fullName>
    </submittedName>
</protein>
<organism evidence="2 3">
    <name type="scientific">Paragonimus heterotremus</name>
    <dbReference type="NCBI Taxonomy" id="100268"/>
    <lineage>
        <taxon>Eukaryota</taxon>
        <taxon>Metazoa</taxon>
        <taxon>Spiralia</taxon>
        <taxon>Lophotrochozoa</taxon>
        <taxon>Platyhelminthes</taxon>
        <taxon>Trematoda</taxon>
        <taxon>Digenea</taxon>
        <taxon>Plagiorchiida</taxon>
        <taxon>Troglotremata</taxon>
        <taxon>Troglotrematidae</taxon>
        <taxon>Paragonimus</taxon>
    </lineage>
</organism>
<dbReference type="EMBL" id="LUCH01007114">
    <property type="protein sequence ID" value="KAF5396907.1"/>
    <property type="molecule type" value="Genomic_DNA"/>
</dbReference>
<evidence type="ECO:0000313" key="3">
    <source>
        <dbReference type="Proteomes" id="UP000748531"/>
    </source>
</evidence>
<dbReference type="Proteomes" id="UP000748531">
    <property type="component" value="Unassembled WGS sequence"/>
</dbReference>
<evidence type="ECO:0000313" key="2">
    <source>
        <dbReference type="EMBL" id="KAF5396907.1"/>
    </source>
</evidence>
<sequence>MSLNAGLEVVHSACRPYMSPINDGRSGKRYTTEPYPESECLESLSDRSSQMDHSYLSRSTVVESDSNLQQNTTFDRHEFDLIRSNVRKLWMCVDSTNDWLTHRSDDVAGEHKNKLKPASHQFRPGYATLYSTKTLDEPTKPRPTSSTRRHRPQPSSHFLVTKLHSTLTIGKGAVQSSQHSETDSIRPYSSSSHQT</sequence>
<evidence type="ECO:0000256" key="1">
    <source>
        <dbReference type="SAM" id="MobiDB-lite"/>
    </source>
</evidence>
<proteinExistence type="predicted"/>
<name>A0A8J4WU00_9TREM</name>
<feature type="region of interest" description="Disordered" evidence="1">
    <location>
        <begin position="172"/>
        <end position="195"/>
    </location>
</feature>
<feature type="region of interest" description="Disordered" evidence="1">
    <location>
        <begin position="129"/>
        <end position="157"/>
    </location>
</feature>
<gene>
    <name evidence="2" type="ORF">PHET_10131</name>
</gene>
<dbReference type="AlphaFoldDB" id="A0A8J4WU00"/>
<reference evidence="2" key="1">
    <citation type="submission" date="2019-05" db="EMBL/GenBank/DDBJ databases">
        <title>Annotation for the trematode Paragonimus heterotremus.</title>
        <authorList>
            <person name="Choi Y.-J."/>
        </authorList>
    </citation>
    <scope>NUCLEOTIDE SEQUENCE</scope>
    <source>
        <strain evidence="2">LC</strain>
    </source>
</reference>
<comment type="caution">
    <text evidence="2">The sequence shown here is derived from an EMBL/GenBank/DDBJ whole genome shotgun (WGS) entry which is preliminary data.</text>
</comment>